<dbReference type="InterPro" id="IPR028939">
    <property type="entry name" value="P5C_Rdtase_cat_N"/>
</dbReference>
<proteinExistence type="inferred from homology"/>
<dbReference type="PANTHER" id="PTHR11645">
    <property type="entry name" value="PYRROLINE-5-CARBOXYLATE REDUCTASE"/>
    <property type="match status" value="1"/>
</dbReference>
<protein>
    <recommendedName>
        <fullName evidence="6 7">Pyrroline-5-carboxylate reductase</fullName>
        <shortName evidence="6">P5C reductase</shortName>
        <shortName evidence="6">P5CR</shortName>
        <ecNumber evidence="6 7">1.5.1.2</ecNumber>
    </recommendedName>
    <alternativeName>
        <fullName evidence="6">PCA reductase</fullName>
    </alternativeName>
</protein>
<comment type="similarity">
    <text evidence="1 6 9">Belongs to the pyrroline-5-carboxylate reductase family.</text>
</comment>
<evidence type="ECO:0000256" key="6">
    <source>
        <dbReference type="HAMAP-Rule" id="MF_01925"/>
    </source>
</evidence>
<dbReference type="RefSeq" id="WP_199021114.1">
    <property type="nucleotide sequence ID" value="NZ_JAELUP010000103.1"/>
</dbReference>
<comment type="caution">
    <text evidence="12">The sequence shown here is derived from an EMBL/GenBank/DDBJ whole genome shotgun (WGS) entry which is preliminary data.</text>
</comment>
<keyword evidence="6" id="KW-0963">Cytoplasm</keyword>
<evidence type="ECO:0000256" key="1">
    <source>
        <dbReference type="ARBA" id="ARBA00005525"/>
    </source>
</evidence>
<dbReference type="Gene3D" id="3.40.50.720">
    <property type="entry name" value="NAD(P)-binding Rossmann-like Domain"/>
    <property type="match status" value="1"/>
</dbReference>
<comment type="subcellular location">
    <subcellularLocation>
        <location evidence="6">Cytoplasm</location>
    </subcellularLocation>
</comment>
<dbReference type="EC" id="1.5.1.2" evidence="6 7"/>
<evidence type="ECO:0000256" key="4">
    <source>
        <dbReference type="ARBA" id="ARBA00023002"/>
    </source>
</evidence>
<dbReference type="GO" id="GO:0004735">
    <property type="term" value="F:pyrroline-5-carboxylate reductase activity"/>
    <property type="evidence" value="ECO:0007669"/>
    <property type="project" value="UniProtKB-UniRule"/>
</dbReference>
<keyword evidence="2 6" id="KW-0641">Proline biosynthesis</keyword>
<organism evidence="12 13">
    <name type="scientific">Paenibacillus roseus</name>
    <dbReference type="NCBI Taxonomy" id="2798579"/>
    <lineage>
        <taxon>Bacteria</taxon>
        <taxon>Bacillati</taxon>
        <taxon>Bacillota</taxon>
        <taxon>Bacilli</taxon>
        <taxon>Bacillales</taxon>
        <taxon>Paenibacillaceae</taxon>
        <taxon>Paenibacillus</taxon>
    </lineage>
</organism>
<dbReference type="Pfam" id="PF03807">
    <property type="entry name" value="F420_oxidored"/>
    <property type="match status" value="1"/>
</dbReference>
<sequence>MSASEPSLSVNAGISKLKLTFFGAGSMAEAIARGLLERGLTLPGQISMINRHNQDRLKELHDRYHVITPSTEEAKQQSLEEADIIFLAMKPKDAQDALLQLKHFVQPRQLVVSLIAGLSIRTIEQLLEARIPVVRTMPNTSSTIGLGATGICYSDSVDGQLRTLSEEIFQSVGITAIVEEEKLLDAVTGVSGSGPAYIYYLMEAMIDAGKKLGLDDESARTLTIQTVLGAANMVKSTGEEPAELRRKVTSPNGTTQAAIELLNSHHVSEAIGKAIFRSAERAAELGAMIEGGSKG</sequence>
<evidence type="ECO:0000313" key="12">
    <source>
        <dbReference type="EMBL" id="MBJ6363582.1"/>
    </source>
</evidence>
<feature type="domain" description="Pyrroline-5-carboxylate reductase catalytic N-terminal" evidence="10">
    <location>
        <begin position="18"/>
        <end position="117"/>
    </location>
</feature>
<dbReference type="Pfam" id="PF14748">
    <property type="entry name" value="P5CR_dimer"/>
    <property type="match status" value="1"/>
</dbReference>
<evidence type="ECO:0000256" key="7">
    <source>
        <dbReference type="NCBIfam" id="TIGR00112"/>
    </source>
</evidence>
<dbReference type="InterPro" id="IPR029036">
    <property type="entry name" value="P5CR_dimer"/>
</dbReference>
<dbReference type="PANTHER" id="PTHR11645:SF49">
    <property type="entry name" value="PYRROLINE-5-CARBOXYLATE REDUCTASE 1"/>
    <property type="match status" value="1"/>
</dbReference>
<dbReference type="InterPro" id="IPR000304">
    <property type="entry name" value="Pyrroline-COOH_reductase"/>
</dbReference>
<name>A0A934MWW9_9BACL</name>
<dbReference type="SUPFAM" id="SSF51735">
    <property type="entry name" value="NAD(P)-binding Rossmann-fold domains"/>
    <property type="match status" value="1"/>
</dbReference>
<feature type="binding site" evidence="8">
    <location>
        <begin position="88"/>
        <end position="91"/>
    </location>
    <ligand>
        <name>NADP(+)</name>
        <dbReference type="ChEBI" id="CHEBI:58349"/>
    </ligand>
</feature>
<dbReference type="InterPro" id="IPR053790">
    <property type="entry name" value="P5CR-like_CS"/>
</dbReference>
<evidence type="ECO:0000256" key="2">
    <source>
        <dbReference type="ARBA" id="ARBA00022650"/>
    </source>
</evidence>
<dbReference type="Gene3D" id="1.10.3730.10">
    <property type="entry name" value="ProC C-terminal domain-like"/>
    <property type="match status" value="1"/>
</dbReference>
<dbReference type="AlphaFoldDB" id="A0A934MWW9"/>
<evidence type="ECO:0000256" key="3">
    <source>
        <dbReference type="ARBA" id="ARBA00022857"/>
    </source>
</evidence>
<dbReference type="GO" id="GO:0055129">
    <property type="term" value="P:L-proline biosynthetic process"/>
    <property type="evidence" value="ECO:0007669"/>
    <property type="project" value="UniProtKB-UniRule"/>
</dbReference>
<evidence type="ECO:0000256" key="9">
    <source>
        <dbReference type="RuleBase" id="RU003903"/>
    </source>
</evidence>
<dbReference type="PROSITE" id="PS00521">
    <property type="entry name" value="P5CR"/>
    <property type="match status" value="1"/>
</dbReference>
<evidence type="ECO:0000256" key="8">
    <source>
        <dbReference type="PIRSR" id="PIRSR000193-1"/>
    </source>
</evidence>
<dbReference type="InterPro" id="IPR036291">
    <property type="entry name" value="NAD(P)-bd_dom_sf"/>
</dbReference>
<dbReference type="SUPFAM" id="SSF48179">
    <property type="entry name" value="6-phosphogluconate dehydrogenase C-terminal domain-like"/>
    <property type="match status" value="1"/>
</dbReference>
<comment type="catalytic activity">
    <reaction evidence="6">
        <text>L-proline + NAD(+) = (S)-1-pyrroline-5-carboxylate + NADH + 2 H(+)</text>
        <dbReference type="Rhea" id="RHEA:14105"/>
        <dbReference type="ChEBI" id="CHEBI:15378"/>
        <dbReference type="ChEBI" id="CHEBI:17388"/>
        <dbReference type="ChEBI" id="CHEBI:57540"/>
        <dbReference type="ChEBI" id="CHEBI:57945"/>
        <dbReference type="ChEBI" id="CHEBI:60039"/>
        <dbReference type="EC" id="1.5.1.2"/>
    </reaction>
</comment>
<evidence type="ECO:0000256" key="5">
    <source>
        <dbReference type="ARBA" id="ARBA00058118"/>
    </source>
</evidence>
<feature type="domain" description="Pyrroline-5-carboxylate reductase dimerisation" evidence="11">
    <location>
        <begin position="181"/>
        <end position="285"/>
    </location>
</feature>
<accession>A0A934MWW9</accession>
<keyword evidence="3 6" id="KW-0521">NADP</keyword>
<reference evidence="12" key="1">
    <citation type="submission" date="2020-12" db="EMBL/GenBank/DDBJ databases">
        <authorList>
            <person name="Huq M.A."/>
        </authorList>
    </citation>
    <scope>NUCLEOTIDE SEQUENCE</scope>
    <source>
        <strain evidence="12">MAHUQ-46</strain>
    </source>
</reference>
<evidence type="ECO:0000259" key="10">
    <source>
        <dbReference type="Pfam" id="PF03807"/>
    </source>
</evidence>
<dbReference type="GO" id="GO:0005737">
    <property type="term" value="C:cytoplasm"/>
    <property type="evidence" value="ECO:0007669"/>
    <property type="project" value="UniProtKB-SubCell"/>
</dbReference>
<keyword evidence="13" id="KW-1185">Reference proteome</keyword>
<dbReference type="InterPro" id="IPR008927">
    <property type="entry name" value="6-PGluconate_DH-like_C_sf"/>
</dbReference>
<evidence type="ECO:0000259" key="11">
    <source>
        <dbReference type="Pfam" id="PF14748"/>
    </source>
</evidence>
<dbReference type="PIRSF" id="PIRSF000193">
    <property type="entry name" value="Pyrrol-5-carb_rd"/>
    <property type="match status" value="1"/>
</dbReference>
<keyword evidence="6 9" id="KW-0028">Amino-acid biosynthesis</keyword>
<dbReference type="Proteomes" id="UP000640274">
    <property type="component" value="Unassembled WGS sequence"/>
</dbReference>
<gene>
    <name evidence="6" type="primary">proC</name>
    <name evidence="12" type="ORF">JFN88_20445</name>
</gene>
<keyword evidence="4 6" id="KW-0560">Oxidoreductase</keyword>
<evidence type="ECO:0000313" key="13">
    <source>
        <dbReference type="Proteomes" id="UP000640274"/>
    </source>
</evidence>
<dbReference type="HAMAP" id="MF_01925">
    <property type="entry name" value="P5C_reductase"/>
    <property type="match status" value="1"/>
</dbReference>
<dbReference type="EMBL" id="JAELUP010000103">
    <property type="protein sequence ID" value="MBJ6363582.1"/>
    <property type="molecule type" value="Genomic_DNA"/>
</dbReference>
<comment type="function">
    <text evidence="5 6">Catalyzes the reduction of 1-pyrroline-5-carboxylate (PCA) to L-proline.</text>
</comment>
<dbReference type="FunFam" id="1.10.3730.10:FF:000001">
    <property type="entry name" value="Pyrroline-5-carboxylate reductase"/>
    <property type="match status" value="1"/>
</dbReference>
<comment type="catalytic activity">
    <reaction evidence="6 9">
        <text>L-proline + NADP(+) = (S)-1-pyrroline-5-carboxylate + NADPH + 2 H(+)</text>
        <dbReference type="Rhea" id="RHEA:14109"/>
        <dbReference type="ChEBI" id="CHEBI:15378"/>
        <dbReference type="ChEBI" id="CHEBI:17388"/>
        <dbReference type="ChEBI" id="CHEBI:57783"/>
        <dbReference type="ChEBI" id="CHEBI:58349"/>
        <dbReference type="ChEBI" id="CHEBI:60039"/>
        <dbReference type="EC" id="1.5.1.2"/>
    </reaction>
</comment>
<comment type="pathway">
    <text evidence="6 9">Amino-acid biosynthesis; L-proline biosynthesis; L-proline from L-glutamate 5-semialdehyde: step 1/1.</text>
</comment>
<dbReference type="NCBIfam" id="TIGR00112">
    <property type="entry name" value="proC"/>
    <property type="match status" value="1"/>
</dbReference>